<organism evidence="1 2">
    <name type="scientific">Lachnellula occidentalis</name>
    <dbReference type="NCBI Taxonomy" id="215460"/>
    <lineage>
        <taxon>Eukaryota</taxon>
        <taxon>Fungi</taxon>
        <taxon>Dikarya</taxon>
        <taxon>Ascomycota</taxon>
        <taxon>Pezizomycotina</taxon>
        <taxon>Leotiomycetes</taxon>
        <taxon>Helotiales</taxon>
        <taxon>Lachnaceae</taxon>
        <taxon>Lachnellula</taxon>
    </lineage>
</organism>
<dbReference type="InterPro" id="IPR025255">
    <property type="entry name" value="DUF4202"/>
</dbReference>
<feature type="non-terminal residue" evidence="1">
    <location>
        <position position="1"/>
    </location>
</feature>
<evidence type="ECO:0000313" key="1">
    <source>
        <dbReference type="EMBL" id="TVY39294.1"/>
    </source>
</evidence>
<dbReference type="PANTHER" id="PTHR41729">
    <property type="entry name" value="GLUTAMYL-TRNA SYNTHETASE"/>
    <property type="match status" value="1"/>
</dbReference>
<protein>
    <recommendedName>
        <fullName evidence="3">Glutamyl-tRNA synthetase</fullName>
    </recommendedName>
</protein>
<evidence type="ECO:0008006" key="3">
    <source>
        <dbReference type="Google" id="ProtNLM"/>
    </source>
</evidence>
<proteinExistence type="predicted"/>
<keyword evidence="2" id="KW-1185">Reference proteome</keyword>
<evidence type="ECO:0000313" key="2">
    <source>
        <dbReference type="Proteomes" id="UP000443090"/>
    </source>
</evidence>
<comment type="caution">
    <text evidence="1">The sequence shown here is derived from an EMBL/GenBank/DDBJ whole genome shotgun (WGS) entry which is preliminary data.</text>
</comment>
<dbReference type="Pfam" id="PF13875">
    <property type="entry name" value="DUF4202"/>
    <property type="match status" value="1"/>
</dbReference>
<dbReference type="Proteomes" id="UP000443090">
    <property type="component" value="Unassembled WGS sequence"/>
</dbReference>
<sequence>RWEIPRSSYPATRAGYLAWRTYLKKRQAEGVERVCLECGFEEAEAREVGRLVGKEGLGKGKGGADGDGDGDGIGEMQVLEDVACLVFLDDQLEAFAFGDGDSIGKDGGLAEEKMLGVLRKTWGKMSARGHELALQIPMSDACKELVGKALAG</sequence>
<accession>A0A8H8RRC9</accession>
<dbReference type="OrthoDB" id="417697at2759"/>
<dbReference type="EMBL" id="QGMI01000535">
    <property type="protein sequence ID" value="TVY39294.1"/>
    <property type="molecule type" value="Genomic_DNA"/>
</dbReference>
<reference evidence="1 2" key="1">
    <citation type="submission" date="2018-05" db="EMBL/GenBank/DDBJ databases">
        <title>Genome sequencing and assembly of the regulated plant pathogen Lachnellula willkommii and related sister species for the development of diagnostic species identification markers.</title>
        <authorList>
            <person name="Giroux E."/>
            <person name="Bilodeau G."/>
        </authorList>
    </citation>
    <scope>NUCLEOTIDE SEQUENCE [LARGE SCALE GENOMIC DNA]</scope>
    <source>
        <strain evidence="1 2">CBS 160.35</strain>
    </source>
</reference>
<gene>
    <name evidence="1" type="ORF">LOCC1_G006267</name>
</gene>
<dbReference type="AlphaFoldDB" id="A0A8H8RRC9"/>
<name>A0A8H8RRC9_9HELO</name>
<dbReference type="PANTHER" id="PTHR41729:SF1">
    <property type="entry name" value="GLUTAMYL-TRNA SYNTHETASE"/>
    <property type="match status" value="1"/>
</dbReference>